<dbReference type="Pfam" id="PF17137">
    <property type="entry name" value="DUF5110"/>
    <property type="match status" value="1"/>
</dbReference>
<name>A0ABW7US20_9ACTN</name>
<evidence type="ECO:0000313" key="6">
    <source>
        <dbReference type="Proteomes" id="UP001611548"/>
    </source>
</evidence>
<organism evidence="5 6">
    <name type="scientific">Streptomyces pathocidini</name>
    <dbReference type="NCBI Taxonomy" id="1650571"/>
    <lineage>
        <taxon>Bacteria</taxon>
        <taxon>Bacillati</taxon>
        <taxon>Actinomycetota</taxon>
        <taxon>Actinomycetes</taxon>
        <taxon>Kitasatosporales</taxon>
        <taxon>Streptomycetaceae</taxon>
        <taxon>Streptomyces</taxon>
    </lineage>
</organism>
<dbReference type="InterPro" id="IPR033403">
    <property type="entry name" value="DUF5110"/>
</dbReference>
<proteinExistence type="inferred from homology"/>
<reference evidence="5 6" key="1">
    <citation type="submission" date="2024-10" db="EMBL/GenBank/DDBJ databases">
        <title>The Natural Products Discovery Center: Release of the First 8490 Sequenced Strains for Exploring Actinobacteria Biosynthetic Diversity.</title>
        <authorList>
            <person name="Kalkreuter E."/>
            <person name="Kautsar S.A."/>
            <person name="Yang D."/>
            <person name="Bader C.D."/>
            <person name="Teijaro C.N."/>
            <person name="Fluegel L."/>
            <person name="Davis C.M."/>
            <person name="Simpson J.R."/>
            <person name="Lauterbach L."/>
            <person name="Steele A.D."/>
            <person name="Gui C."/>
            <person name="Meng S."/>
            <person name="Li G."/>
            <person name="Viehrig K."/>
            <person name="Ye F."/>
            <person name="Su P."/>
            <person name="Kiefer A.F."/>
            <person name="Nichols A."/>
            <person name="Cepeda A.J."/>
            <person name="Yan W."/>
            <person name="Fan B."/>
            <person name="Jiang Y."/>
            <person name="Adhikari A."/>
            <person name="Zheng C.-J."/>
            <person name="Schuster L."/>
            <person name="Cowan T.M."/>
            <person name="Smanski M.J."/>
            <person name="Chevrette M.G."/>
            <person name="De Carvalho L.P.S."/>
            <person name="Shen B."/>
        </authorList>
    </citation>
    <scope>NUCLEOTIDE SEQUENCE [LARGE SCALE GENOMIC DNA]</scope>
    <source>
        <strain evidence="5 6">NPDC020327</strain>
    </source>
</reference>
<dbReference type="PANTHER" id="PTHR22762:SF89">
    <property type="entry name" value="ALPHA-XYLOSIDASE"/>
    <property type="match status" value="1"/>
</dbReference>
<keyword evidence="2" id="KW-0378">Hydrolase</keyword>
<dbReference type="PROSITE" id="PS51175">
    <property type="entry name" value="CBM6"/>
    <property type="match status" value="1"/>
</dbReference>
<dbReference type="Gene3D" id="2.60.120.260">
    <property type="entry name" value="Galactose-binding domain-like"/>
    <property type="match status" value="1"/>
</dbReference>
<dbReference type="InterPro" id="IPR013780">
    <property type="entry name" value="Glyco_hydro_b"/>
</dbReference>
<comment type="similarity">
    <text evidence="1 2">Belongs to the glycosyl hydrolase 31 family.</text>
</comment>
<dbReference type="InterPro" id="IPR017853">
    <property type="entry name" value="GH"/>
</dbReference>
<keyword evidence="2" id="KW-0326">Glycosidase</keyword>
<keyword evidence="6" id="KW-1185">Reference proteome</keyword>
<dbReference type="RefSeq" id="WP_157859133.1">
    <property type="nucleotide sequence ID" value="NZ_JBIRWE010000002.1"/>
</dbReference>
<dbReference type="InterPro" id="IPR000322">
    <property type="entry name" value="Glyco_hydro_31_TIM"/>
</dbReference>
<dbReference type="Pfam" id="PF01055">
    <property type="entry name" value="Glyco_hydro_31_2nd"/>
    <property type="match status" value="1"/>
</dbReference>
<evidence type="ECO:0000313" key="5">
    <source>
        <dbReference type="EMBL" id="MFI1963568.1"/>
    </source>
</evidence>
<dbReference type="SUPFAM" id="SSF51011">
    <property type="entry name" value="Glycosyl hydrolase domain"/>
    <property type="match status" value="1"/>
</dbReference>
<dbReference type="InterPro" id="IPR005084">
    <property type="entry name" value="CBM6"/>
</dbReference>
<dbReference type="Gene3D" id="2.60.40.1180">
    <property type="entry name" value="Golgi alpha-mannosidase II"/>
    <property type="match status" value="2"/>
</dbReference>
<dbReference type="EMBL" id="JBIRWE010000002">
    <property type="protein sequence ID" value="MFI1963568.1"/>
    <property type="molecule type" value="Genomic_DNA"/>
</dbReference>
<comment type="caution">
    <text evidence="5">The sequence shown here is derived from an EMBL/GenBank/DDBJ whole genome shotgun (WGS) entry which is preliminary data.</text>
</comment>
<sequence length="924" mass="100189">MSPSIRIRRRWPLAAVAAALALPLLAPAGASASTDRQAVRQDGTIVDGKARFQVLTPTLVRLEYAEDGKFEDSPTVNAVNRSFTPPAYTTRVSGGIREISTGKLTLRYRQGSGRFTPGNTTVRLKAGGQQVTGRPQFGESTSTCVFGAVCDTEYGVLAGGARWTFRDGHATKAYGRGITDGLDRPGARTTVRVRGVPHDGTYELRLRYANARAADGQDITRTLSVETGGQRTALTLPSTGDWAVYQASEPVKVELKRGVDDITIACREGDTCPVNADAFAVQEVGGTGFPTPADPGKSANLGGWTRGLDNTPAAPYQLGDGVLSRDGWYLLDDSATALQAPGTTQPRPRAARNETAYQDGYLFGYGHDYKQGLRDLRALTGPAPLLPRWAFGVWFSRWRDYSFTEYKDLLATFEKNKVPLDALVVDTDYKGSGWWNGWTGWNPALFPDPDAFMQWAKDNKLPIALNVHPSIDGSDPAFAQAMETAQGKLPKISCYSSADCYGFDWSDPDQAKAYFDLHTPYEQQGARLWWNDYCCDAATASGEGIAPDTLINQMYADRAESQGTRGFAFSRIGASYQRLGGGYAAGPWADHRSTMHFTGDSYPNFPTLDFAARIAVAEGNIGLPYVSHDIGAFHGEGRRPDDLYARWMALGAFLPIDRVHSGGAYSLPWEYEGAAAEAGKKFLRLRGSLVPHLYSLAREASETGVPMVRGMYLNYPEYDEAYKGSQFTLGDDVLVAPVTKEGAEAEVPVWVPPGTWTDFFTGKSYTGPKTVQVKAGIDEIPVLVRDGGLVVQQDADDAAAKKPFTRATVTAGSGGRGSFELYEDEGDGQAYRAGAHATTRIEQAPGRLVIGAARGSYDGHAATRAWTVRLLDIDHRPERVSVGGARLAESTGDGPGWNYDADSRVLTVRTAPLDTGKRWVIETR</sequence>
<feature type="signal peptide" evidence="3">
    <location>
        <begin position="1"/>
        <end position="32"/>
    </location>
</feature>
<dbReference type="SUPFAM" id="SSF51445">
    <property type="entry name" value="(Trans)glycosidases"/>
    <property type="match status" value="1"/>
</dbReference>
<dbReference type="PANTHER" id="PTHR22762">
    <property type="entry name" value="ALPHA-GLUCOSIDASE"/>
    <property type="match status" value="1"/>
</dbReference>
<dbReference type="Proteomes" id="UP001611548">
    <property type="component" value="Unassembled WGS sequence"/>
</dbReference>
<evidence type="ECO:0000256" key="1">
    <source>
        <dbReference type="ARBA" id="ARBA00007806"/>
    </source>
</evidence>
<protein>
    <submittedName>
        <fullName evidence="5">TIM-barrel domain-containing protein</fullName>
    </submittedName>
</protein>
<feature type="chain" id="PRO_5046953041" evidence="3">
    <location>
        <begin position="33"/>
        <end position="924"/>
    </location>
</feature>
<evidence type="ECO:0000256" key="2">
    <source>
        <dbReference type="RuleBase" id="RU361185"/>
    </source>
</evidence>
<dbReference type="SUPFAM" id="SSF49785">
    <property type="entry name" value="Galactose-binding domain-like"/>
    <property type="match status" value="1"/>
</dbReference>
<evidence type="ECO:0000256" key="3">
    <source>
        <dbReference type="SAM" id="SignalP"/>
    </source>
</evidence>
<dbReference type="InterPro" id="IPR048395">
    <property type="entry name" value="Glyco_hydro_31_C"/>
</dbReference>
<accession>A0ABW7US20</accession>
<gene>
    <name evidence="5" type="ORF">ACH429_05415</name>
</gene>
<feature type="domain" description="CBM6" evidence="4">
    <location>
        <begin position="148"/>
        <end position="282"/>
    </location>
</feature>
<dbReference type="InterPro" id="IPR008979">
    <property type="entry name" value="Galactose-bd-like_sf"/>
</dbReference>
<dbReference type="Gene3D" id="3.20.20.80">
    <property type="entry name" value="Glycosidases"/>
    <property type="match status" value="1"/>
</dbReference>
<evidence type="ECO:0000259" key="4">
    <source>
        <dbReference type="PROSITE" id="PS51175"/>
    </source>
</evidence>
<keyword evidence="3" id="KW-0732">Signal</keyword>
<dbReference type="Pfam" id="PF21365">
    <property type="entry name" value="Glyco_hydro_31_3rd"/>
    <property type="match status" value="1"/>
</dbReference>